<proteinExistence type="predicted"/>
<dbReference type="Pfam" id="PF01494">
    <property type="entry name" value="FAD_binding_3"/>
    <property type="match status" value="1"/>
</dbReference>
<feature type="chain" id="PRO_5042256365" evidence="3">
    <location>
        <begin position="20"/>
        <end position="401"/>
    </location>
</feature>
<dbReference type="AlphaFoldDB" id="A0AAE8W5V8"/>
<evidence type="ECO:0000256" key="1">
    <source>
        <dbReference type="ARBA" id="ARBA00023002"/>
    </source>
</evidence>
<dbReference type="PANTHER" id="PTHR13789">
    <property type="entry name" value="MONOOXYGENASE"/>
    <property type="match status" value="1"/>
</dbReference>
<evidence type="ECO:0000313" key="5">
    <source>
        <dbReference type="EMBL" id="TQE36363.1"/>
    </source>
</evidence>
<gene>
    <name evidence="5" type="ORF">Sipo8835_10325</name>
</gene>
<dbReference type="InterPro" id="IPR036188">
    <property type="entry name" value="FAD/NAD-bd_sf"/>
</dbReference>
<evidence type="ECO:0000256" key="2">
    <source>
        <dbReference type="ARBA" id="ARBA00023033"/>
    </source>
</evidence>
<dbReference type="PANTHER" id="PTHR13789:SF309">
    <property type="entry name" value="PUTATIVE (AFU_ORTHOLOGUE AFUA_6G14510)-RELATED"/>
    <property type="match status" value="1"/>
</dbReference>
<dbReference type="PRINTS" id="PR00420">
    <property type="entry name" value="RNGMNOXGNASE"/>
</dbReference>
<dbReference type="Proteomes" id="UP000318720">
    <property type="component" value="Unassembled WGS sequence"/>
</dbReference>
<keyword evidence="3" id="KW-0732">Signal</keyword>
<evidence type="ECO:0000259" key="4">
    <source>
        <dbReference type="Pfam" id="PF01494"/>
    </source>
</evidence>
<protein>
    <submittedName>
        <fullName evidence="5">FAD-dependent monooxygenase</fullName>
    </submittedName>
</protein>
<dbReference type="GO" id="GO:0071949">
    <property type="term" value="F:FAD binding"/>
    <property type="evidence" value="ECO:0007669"/>
    <property type="project" value="InterPro"/>
</dbReference>
<comment type="caution">
    <text evidence="5">The sequence shown here is derived from an EMBL/GenBank/DDBJ whole genome shotgun (WGS) entry which is preliminary data.</text>
</comment>
<dbReference type="SUPFAM" id="SSF51905">
    <property type="entry name" value="FAD/NAD(P)-binding domain"/>
    <property type="match status" value="1"/>
</dbReference>
<keyword evidence="1" id="KW-0560">Oxidoreductase</keyword>
<reference evidence="5 6" key="1">
    <citation type="submission" date="2019-03" db="EMBL/GenBank/DDBJ databases">
        <title>Comparative genomic analyses of the sweetpotato soil rot pathogen, Streptomyces ipomoeae.</title>
        <authorList>
            <person name="Ruschel Soares N."/>
            <person name="Badger J.H."/>
            <person name="Huguet-Tapia J.C."/>
            <person name="Clark C.A."/>
            <person name="Pettis G.S."/>
        </authorList>
    </citation>
    <scope>NUCLEOTIDE SEQUENCE [LARGE SCALE GENOMIC DNA]</scope>
    <source>
        <strain evidence="5 6">88-35</strain>
    </source>
</reference>
<organism evidence="5 6">
    <name type="scientific">Streptomyces ipomoeae</name>
    <dbReference type="NCBI Taxonomy" id="103232"/>
    <lineage>
        <taxon>Bacteria</taxon>
        <taxon>Bacillati</taxon>
        <taxon>Actinomycetota</taxon>
        <taxon>Actinomycetes</taxon>
        <taxon>Kitasatosporales</taxon>
        <taxon>Streptomycetaceae</taxon>
        <taxon>Streptomyces</taxon>
    </lineage>
</organism>
<evidence type="ECO:0000256" key="3">
    <source>
        <dbReference type="SAM" id="SignalP"/>
    </source>
</evidence>
<sequence>MTRVLIVGGGIAGAVSAMALAKAGFDPVLFEAYETSPEHRGSYLTVAVNGLSALYAVDAVDVVNGVGFPAPAIAFYLGNGRKLNEVRVGGLLPDGTTTRSVRRGDLHARLLDEVRRRDIPVLTGKRLKALDESAGGVTAYFSDGSSASGDLLVGCDGVHSTVRRLILPEFATAPYTGLINIGGFTPAAGLGLAPGEHRMMFGRRAFFGCAVEPGGDVWWFANVGRKQAVNRDELEQISDAQWRARLAGVFARDRGPARDVIRNSGPVTVSNSYEVDDLPVWHTARVVLAGDAAHAASPAAGQGASMAMEDAVVLAQCLRDLPSPEEAFRTFQELRRPRARRVTAQGARASKFKAVGPVKRRIRDRKLPALLAGHAASGEHSLAWIYEHRVSWDTRVEAYSA</sequence>
<dbReference type="InterPro" id="IPR002938">
    <property type="entry name" value="FAD-bd"/>
</dbReference>
<keyword evidence="2 5" id="KW-0503">Monooxygenase</keyword>
<name>A0AAE8W5V8_9ACTN</name>
<dbReference type="RefSeq" id="WP_141581681.1">
    <property type="nucleotide sequence ID" value="NZ_JARAVA010000026.1"/>
</dbReference>
<dbReference type="GO" id="GO:0004497">
    <property type="term" value="F:monooxygenase activity"/>
    <property type="evidence" value="ECO:0007669"/>
    <property type="project" value="UniProtKB-KW"/>
</dbReference>
<dbReference type="Gene3D" id="3.50.50.60">
    <property type="entry name" value="FAD/NAD(P)-binding domain"/>
    <property type="match status" value="1"/>
</dbReference>
<feature type="domain" description="FAD-binding" evidence="4">
    <location>
        <begin position="2"/>
        <end position="344"/>
    </location>
</feature>
<feature type="signal peptide" evidence="3">
    <location>
        <begin position="1"/>
        <end position="19"/>
    </location>
</feature>
<evidence type="ECO:0000313" key="6">
    <source>
        <dbReference type="Proteomes" id="UP000318720"/>
    </source>
</evidence>
<dbReference type="EMBL" id="SPAZ01000092">
    <property type="protein sequence ID" value="TQE36363.1"/>
    <property type="molecule type" value="Genomic_DNA"/>
</dbReference>
<dbReference type="InterPro" id="IPR050493">
    <property type="entry name" value="FAD-dep_Monooxygenase_BioMet"/>
</dbReference>
<accession>A0AAE8W5V8</accession>